<dbReference type="GO" id="GO:0046983">
    <property type="term" value="F:protein dimerization activity"/>
    <property type="evidence" value="ECO:0007669"/>
    <property type="project" value="InterPro"/>
</dbReference>
<organism evidence="7 8">
    <name type="scientific">Allacma fusca</name>
    <dbReference type="NCBI Taxonomy" id="39272"/>
    <lineage>
        <taxon>Eukaryota</taxon>
        <taxon>Metazoa</taxon>
        <taxon>Ecdysozoa</taxon>
        <taxon>Arthropoda</taxon>
        <taxon>Hexapoda</taxon>
        <taxon>Collembola</taxon>
        <taxon>Symphypleona</taxon>
        <taxon>Sminthuridae</taxon>
        <taxon>Allacma</taxon>
    </lineage>
</organism>
<protein>
    <recommendedName>
        <fullName evidence="6">HAT C-terminal dimerisation domain-containing protein</fullName>
    </recommendedName>
</protein>
<accession>A0A8J2LK05</accession>
<dbReference type="GO" id="GO:0005634">
    <property type="term" value="C:nucleus"/>
    <property type="evidence" value="ECO:0007669"/>
    <property type="project" value="UniProtKB-SubCell"/>
</dbReference>
<feature type="domain" description="HAT C-terminal dimerisation" evidence="6">
    <location>
        <begin position="88"/>
        <end position="161"/>
    </location>
</feature>
<evidence type="ECO:0000313" key="7">
    <source>
        <dbReference type="EMBL" id="CAG7832781.1"/>
    </source>
</evidence>
<evidence type="ECO:0000256" key="1">
    <source>
        <dbReference type="ARBA" id="ARBA00004123"/>
    </source>
</evidence>
<evidence type="ECO:0000256" key="3">
    <source>
        <dbReference type="ARBA" id="ARBA00022771"/>
    </source>
</evidence>
<dbReference type="Proteomes" id="UP000708208">
    <property type="component" value="Unassembled WGS sequence"/>
</dbReference>
<dbReference type="EMBL" id="CAJVCH010566973">
    <property type="protein sequence ID" value="CAG7832781.1"/>
    <property type="molecule type" value="Genomic_DNA"/>
</dbReference>
<keyword evidence="4" id="KW-0862">Zinc</keyword>
<dbReference type="Pfam" id="PF05699">
    <property type="entry name" value="Dimer_Tnp_hAT"/>
    <property type="match status" value="1"/>
</dbReference>
<dbReference type="PANTHER" id="PTHR46481:SF10">
    <property type="entry name" value="ZINC FINGER BED DOMAIN-CONTAINING PROTEIN 39"/>
    <property type="match status" value="1"/>
</dbReference>
<keyword evidence="5" id="KW-0539">Nucleus</keyword>
<evidence type="ECO:0000256" key="5">
    <source>
        <dbReference type="ARBA" id="ARBA00023242"/>
    </source>
</evidence>
<dbReference type="GO" id="GO:0008270">
    <property type="term" value="F:zinc ion binding"/>
    <property type="evidence" value="ECO:0007669"/>
    <property type="project" value="UniProtKB-KW"/>
</dbReference>
<gene>
    <name evidence="7" type="ORF">AFUS01_LOCUS42449</name>
</gene>
<dbReference type="InterPro" id="IPR008906">
    <property type="entry name" value="HATC_C_dom"/>
</dbReference>
<comment type="subcellular location">
    <subcellularLocation>
        <location evidence="1">Nucleus</location>
    </subcellularLocation>
</comment>
<keyword evidence="2" id="KW-0479">Metal-binding</keyword>
<sequence length="190" mass="21883">MTEVCIIAVELPEPYKLNQCMPKIEKIKNVLTKAFEKEKQLAAEVIEIQQGELEAVNVPSVSKRTKVDFLASFIPEDGETTLPELKNEVDEYLKEPRLSIKSNPLEFWKQCMEQKKYPILCRMAKKYLGYPASSSSIERVFSITGSLNRARRARLATKTIEGFLVYREYRKEELGIDDKSQDKLVCQQSK</sequence>
<dbReference type="InterPro" id="IPR052035">
    <property type="entry name" value="ZnF_BED_domain_contain"/>
</dbReference>
<evidence type="ECO:0000256" key="4">
    <source>
        <dbReference type="ARBA" id="ARBA00022833"/>
    </source>
</evidence>
<comment type="caution">
    <text evidence="7">The sequence shown here is derived from an EMBL/GenBank/DDBJ whole genome shotgun (WGS) entry which is preliminary data.</text>
</comment>
<keyword evidence="3" id="KW-0863">Zinc-finger</keyword>
<reference evidence="7" key="1">
    <citation type="submission" date="2021-06" db="EMBL/GenBank/DDBJ databases">
        <authorList>
            <person name="Hodson N. C."/>
            <person name="Mongue J. A."/>
            <person name="Jaron S. K."/>
        </authorList>
    </citation>
    <scope>NUCLEOTIDE SEQUENCE</scope>
</reference>
<dbReference type="PANTHER" id="PTHR46481">
    <property type="entry name" value="ZINC FINGER BED DOMAIN-CONTAINING PROTEIN 4"/>
    <property type="match status" value="1"/>
</dbReference>
<proteinExistence type="predicted"/>
<evidence type="ECO:0000256" key="2">
    <source>
        <dbReference type="ARBA" id="ARBA00022723"/>
    </source>
</evidence>
<evidence type="ECO:0000313" key="8">
    <source>
        <dbReference type="Proteomes" id="UP000708208"/>
    </source>
</evidence>
<evidence type="ECO:0000259" key="6">
    <source>
        <dbReference type="Pfam" id="PF05699"/>
    </source>
</evidence>
<dbReference type="OrthoDB" id="3062869at2759"/>
<keyword evidence="8" id="KW-1185">Reference proteome</keyword>
<name>A0A8J2LK05_9HEXA</name>
<dbReference type="AlphaFoldDB" id="A0A8J2LK05"/>